<evidence type="ECO:0000256" key="1">
    <source>
        <dbReference type="PROSITE-ProRule" id="PRU01379"/>
    </source>
</evidence>
<comment type="similarity">
    <text evidence="1">Belongs to the peptidase M14 family.</text>
</comment>
<evidence type="ECO:0000313" key="3">
    <source>
        <dbReference type="EMBL" id="MBR9726861.1"/>
    </source>
</evidence>
<dbReference type="CDD" id="cd06231">
    <property type="entry name" value="M14_REP34-like"/>
    <property type="match status" value="1"/>
</dbReference>
<dbReference type="Gene3D" id="3.40.630.10">
    <property type="entry name" value="Zn peptidases"/>
    <property type="match status" value="1"/>
</dbReference>
<dbReference type="Proteomes" id="UP000811844">
    <property type="component" value="Unassembled WGS sequence"/>
</dbReference>
<feature type="domain" description="Peptidase M14" evidence="2">
    <location>
        <begin position="27"/>
        <end position="303"/>
    </location>
</feature>
<dbReference type="Pfam" id="PF00246">
    <property type="entry name" value="Peptidase_M14"/>
    <property type="match status" value="1"/>
</dbReference>
<comment type="caution">
    <text evidence="3">The sequence shown here is derived from an EMBL/GenBank/DDBJ whole genome shotgun (WGS) entry which is preliminary data.</text>
</comment>
<protein>
    <submittedName>
        <fullName evidence="3">DUF2817 domain-containing protein</fullName>
    </submittedName>
</protein>
<sequence length="303" mass="33687">MPFSNIGIAGQPWNEQHKQTWLQQITVKRSYQQQVLAKLGQVSAQFTRIDYGALSYDSARYPLIAFKSVNWDNNKRTVLITGGVHGYETSGVQGAIQFLLHNAADYLSHFNFIIAPCVSPWGYETINRWNPKAIDPNRSFYANSPAEESAALMALLEQQVNNTVFAHFDLHETTDTDELEFRPALSARDGKEYQKGVIPDGFYLVGDSENPVPEFQKAINDSVAKITHIAPDDDGQLIGVDIEQFGVINYPTKKLGLCAGMTNNQYNTTTEVYPDSPKVTEQECNDAQVAAIIGGLDYLLTQG</sequence>
<keyword evidence="4" id="KW-1185">Reference proteome</keyword>
<name>A0ABS5HYY8_9GAMM</name>
<evidence type="ECO:0000313" key="4">
    <source>
        <dbReference type="Proteomes" id="UP000811844"/>
    </source>
</evidence>
<gene>
    <name evidence="3" type="ORF">G3R48_02495</name>
</gene>
<dbReference type="RefSeq" id="WP_153660639.1">
    <property type="nucleotide sequence ID" value="NZ_JAAIKR010000001.1"/>
</dbReference>
<evidence type="ECO:0000259" key="2">
    <source>
        <dbReference type="PROSITE" id="PS52035"/>
    </source>
</evidence>
<dbReference type="SUPFAM" id="SSF53187">
    <property type="entry name" value="Zn-dependent exopeptidases"/>
    <property type="match status" value="1"/>
</dbReference>
<organism evidence="3 4">
    <name type="scientific">Shewanella intestini</name>
    <dbReference type="NCBI Taxonomy" id="2017544"/>
    <lineage>
        <taxon>Bacteria</taxon>
        <taxon>Pseudomonadati</taxon>
        <taxon>Pseudomonadota</taxon>
        <taxon>Gammaproteobacteria</taxon>
        <taxon>Alteromonadales</taxon>
        <taxon>Shewanellaceae</taxon>
        <taxon>Shewanella</taxon>
    </lineage>
</organism>
<dbReference type="PROSITE" id="PS52035">
    <property type="entry name" value="PEPTIDASE_M14"/>
    <property type="match status" value="1"/>
</dbReference>
<dbReference type="EMBL" id="JAAIKR010000001">
    <property type="protein sequence ID" value="MBR9726861.1"/>
    <property type="molecule type" value="Genomic_DNA"/>
</dbReference>
<comment type="caution">
    <text evidence="1">Lacks conserved residue(s) required for the propagation of feature annotation.</text>
</comment>
<accession>A0ABS5HYY8</accession>
<proteinExistence type="inferred from homology"/>
<dbReference type="InterPro" id="IPR000834">
    <property type="entry name" value="Peptidase_M14"/>
</dbReference>
<reference evidence="3 4" key="1">
    <citation type="submission" date="2020-02" db="EMBL/GenBank/DDBJ databases">
        <title>Shewanella WXL01 sp. nov., a marine bacterium isolated from green algae in Luhuitou Fringing Reef (Northern South China Sea).</title>
        <authorList>
            <person name="Wang X."/>
        </authorList>
    </citation>
    <scope>NUCLEOTIDE SEQUENCE [LARGE SCALE GENOMIC DNA]</scope>
    <source>
        <strain evidence="3 4">MCCC 1A01895</strain>
    </source>
</reference>